<sequence length="385" mass="43145">MKNFKYIITILLITTSTLFCSCSRDYNEIESRAFILGVGMDYDMVSKQFIVSAETVEGREGSVAAGAGSKVITGRGKSVFDAVRNMVTTYGKKLYWSHAKILIISGSLAENNIFEVLDWVNRDQEVRDDMRLLFTTKNTAQQILETRKDENTIVSNMIHDMMINQEAVSSFPKIDLWEFLYDMSTPGIEPIGALISLNPYEKGTLKIGGTAIFEDNKMKGELSPDQSKILLFIRNKIQGALFNIRKDQTKVGSNITFELFKSKTKLIPTYSNGSVAIIVDVNTNVGVAESSEDLDFTNNATVKQLERCLEAELVEEIQTLVSLVQKQYETDIFGFGREIEAHMPSEWSKLKNDWNKNFANLEVKANVHVTVNGSALVGKPLRKGD</sequence>
<reference evidence="10 11" key="1">
    <citation type="journal article" date="2024" name="Int. J. Syst. Evol. Microbiol.">
        <title>Clostridium omnivorum sp. nov., isolated from anoxic soil under the treatment of reductive soil disinfestation.</title>
        <authorList>
            <person name="Ueki A."/>
            <person name="Tonouchi A."/>
            <person name="Kaku N."/>
            <person name="Honma S."/>
            <person name="Ueki K."/>
        </authorList>
    </citation>
    <scope>NUCLEOTIDE SEQUENCE [LARGE SCALE GENOMIC DNA]</scope>
    <source>
        <strain evidence="10 11">E14</strain>
    </source>
</reference>
<dbReference type="InterPro" id="IPR046953">
    <property type="entry name" value="Spore_GerAC-like_C"/>
</dbReference>
<dbReference type="InterPro" id="IPR038501">
    <property type="entry name" value="Spore_GerAC_C_sf"/>
</dbReference>
<keyword evidence="4" id="KW-0732">Signal</keyword>
<keyword evidence="11" id="KW-1185">Reference proteome</keyword>
<dbReference type="Gene3D" id="3.30.300.210">
    <property type="entry name" value="Nutrient germinant receptor protein C, domain 3"/>
    <property type="match status" value="1"/>
</dbReference>
<dbReference type="InterPro" id="IPR057336">
    <property type="entry name" value="GerAC_N"/>
</dbReference>
<feature type="domain" description="Spore germination protein N-terminal" evidence="9">
    <location>
        <begin position="25"/>
        <end position="195"/>
    </location>
</feature>
<protein>
    <submittedName>
        <fullName evidence="10">Germination protein GerKC</fullName>
    </submittedName>
</protein>
<dbReference type="Pfam" id="PF05504">
    <property type="entry name" value="Spore_GerAC"/>
    <property type="match status" value="1"/>
</dbReference>
<name>A0ABQ5N6H4_9CLOT</name>
<comment type="caution">
    <text evidence="10">The sequence shown here is derived from an EMBL/GenBank/DDBJ whole genome shotgun (WGS) entry which is preliminary data.</text>
</comment>
<feature type="domain" description="Spore germination GerAC-like C-terminal" evidence="8">
    <location>
        <begin position="209"/>
        <end position="373"/>
    </location>
</feature>
<keyword evidence="3" id="KW-0309">Germination</keyword>
<dbReference type="PROSITE" id="PS51257">
    <property type="entry name" value="PROKAR_LIPOPROTEIN"/>
    <property type="match status" value="1"/>
</dbReference>
<evidence type="ECO:0000313" key="11">
    <source>
        <dbReference type="Proteomes" id="UP001208567"/>
    </source>
</evidence>
<evidence type="ECO:0000256" key="7">
    <source>
        <dbReference type="ARBA" id="ARBA00023288"/>
    </source>
</evidence>
<comment type="similarity">
    <text evidence="2">Belongs to the GerABKC lipoprotein family.</text>
</comment>
<dbReference type="PANTHER" id="PTHR35789">
    <property type="entry name" value="SPORE GERMINATION PROTEIN B3"/>
    <property type="match status" value="1"/>
</dbReference>
<evidence type="ECO:0000256" key="3">
    <source>
        <dbReference type="ARBA" id="ARBA00022544"/>
    </source>
</evidence>
<dbReference type="NCBIfam" id="TIGR02887">
    <property type="entry name" value="spore_ger_x_C"/>
    <property type="match status" value="1"/>
</dbReference>
<dbReference type="InterPro" id="IPR008844">
    <property type="entry name" value="Spore_GerAC-like"/>
</dbReference>
<dbReference type="RefSeq" id="WP_264850130.1">
    <property type="nucleotide sequence ID" value="NZ_BRXR01000001.1"/>
</dbReference>
<comment type="subcellular location">
    <subcellularLocation>
        <location evidence="1">Membrane</location>
        <topology evidence="1">Lipid-anchor</topology>
    </subcellularLocation>
</comment>
<accession>A0ABQ5N6H4</accession>
<gene>
    <name evidence="10" type="primary">gerKC_3</name>
    <name evidence="10" type="ORF">bsdE14_22620</name>
</gene>
<evidence type="ECO:0000259" key="9">
    <source>
        <dbReference type="Pfam" id="PF25198"/>
    </source>
</evidence>
<organism evidence="10 11">
    <name type="scientific">Clostridium omnivorum</name>
    <dbReference type="NCBI Taxonomy" id="1604902"/>
    <lineage>
        <taxon>Bacteria</taxon>
        <taxon>Bacillati</taxon>
        <taxon>Bacillota</taxon>
        <taxon>Clostridia</taxon>
        <taxon>Eubacteriales</taxon>
        <taxon>Clostridiaceae</taxon>
        <taxon>Clostridium</taxon>
    </lineage>
</organism>
<dbReference type="Proteomes" id="UP001208567">
    <property type="component" value="Unassembled WGS sequence"/>
</dbReference>
<dbReference type="EMBL" id="BRXR01000001">
    <property type="protein sequence ID" value="GLC30852.1"/>
    <property type="molecule type" value="Genomic_DNA"/>
</dbReference>
<evidence type="ECO:0000256" key="1">
    <source>
        <dbReference type="ARBA" id="ARBA00004635"/>
    </source>
</evidence>
<evidence type="ECO:0000256" key="6">
    <source>
        <dbReference type="ARBA" id="ARBA00023139"/>
    </source>
</evidence>
<keyword evidence="7" id="KW-0449">Lipoprotein</keyword>
<evidence type="ECO:0000313" key="10">
    <source>
        <dbReference type="EMBL" id="GLC30852.1"/>
    </source>
</evidence>
<evidence type="ECO:0000256" key="5">
    <source>
        <dbReference type="ARBA" id="ARBA00023136"/>
    </source>
</evidence>
<dbReference type="Pfam" id="PF25198">
    <property type="entry name" value="Spore_GerAC_N"/>
    <property type="match status" value="1"/>
</dbReference>
<evidence type="ECO:0000256" key="2">
    <source>
        <dbReference type="ARBA" id="ARBA00007886"/>
    </source>
</evidence>
<proteinExistence type="inferred from homology"/>
<dbReference type="PANTHER" id="PTHR35789:SF1">
    <property type="entry name" value="SPORE GERMINATION PROTEIN B3"/>
    <property type="match status" value="1"/>
</dbReference>
<keyword evidence="6" id="KW-0564">Palmitate</keyword>
<evidence type="ECO:0000259" key="8">
    <source>
        <dbReference type="Pfam" id="PF05504"/>
    </source>
</evidence>
<keyword evidence="5" id="KW-0472">Membrane</keyword>
<evidence type="ECO:0000256" key="4">
    <source>
        <dbReference type="ARBA" id="ARBA00022729"/>
    </source>
</evidence>